<evidence type="ECO:0008006" key="4">
    <source>
        <dbReference type="Google" id="ProtNLM"/>
    </source>
</evidence>
<keyword evidence="1" id="KW-0812">Transmembrane</keyword>
<protein>
    <recommendedName>
        <fullName evidence="4">N-acetyltransferase domain-containing protein</fullName>
    </recommendedName>
</protein>
<dbReference type="EMBL" id="FOXD01000017">
    <property type="protein sequence ID" value="SFQ11080.1"/>
    <property type="molecule type" value="Genomic_DNA"/>
</dbReference>
<name>A0A1I5VUF5_9BACI</name>
<keyword evidence="1" id="KW-1133">Transmembrane helix</keyword>
<dbReference type="OrthoDB" id="9799147at2"/>
<organism evidence="2 3">
    <name type="scientific">Salibacterium halotolerans</name>
    <dbReference type="NCBI Taxonomy" id="1884432"/>
    <lineage>
        <taxon>Bacteria</taxon>
        <taxon>Bacillati</taxon>
        <taxon>Bacillota</taxon>
        <taxon>Bacilli</taxon>
        <taxon>Bacillales</taxon>
        <taxon>Bacillaceae</taxon>
    </lineage>
</organism>
<evidence type="ECO:0000256" key="1">
    <source>
        <dbReference type="SAM" id="Phobius"/>
    </source>
</evidence>
<dbReference type="Gene3D" id="3.40.630.30">
    <property type="match status" value="1"/>
</dbReference>
<dbReference type="AlphaFoldDB" id="A0A1I5VUF5"/>
<feature type="transmembrane region" description="Helical" evidence="1">
    <location>
        <begin position="20"/>
        <end position="38"/>
    </location>
</feature>
<reference evidence="3" key="1">
    <citation type="submission" date="2016-10" db="EMBL/GenBank/DDBJ databases">
        <authorList>
            <person name="Varghese N."/>
            <person name="Submissions S."/>
        </authorList>
    </citation>
    <scope>NUCLEOTIDE SEQUENCE [LARGE SCALE GENOMIC DNA]</scope>
    <source>
        <strain evidence="3">S7</strain>
    </source>
</reference>
<keyword evidence="1" id="KW-0472">Membrane</keyword>
<proteinExistence type="predicted"/>
<evidence type="ECO:0000313" key="2">
    <source>
        <dbReference type="EMBL" id="SFQ11080.1"/>
    </source>
</evidence>
<sequence>MGELALLDALDRCMFISDYIGFNFIVLEALDQAVGFFGKYGFRRVKRHNELLVMAMKVKDLKDS</sequence>
<dbReference type="Proteomes" id="UP000198892">
    <property type="component" value="Unassembled WGS sequence"/>
</dbReference>
<gene>
    <name evidence="2" type="ORF">SAMN05518683_11757</name>
</gene>
<dbReference type="STRING" id="1884432.SAMN05518683_11757"/>
<keyword evidence="3" id="KW-1185">Reference proteome</keyword>
<accession>A0A1I5VUF5</accession>
<evidence type="ECO:0000313" key="3">
    <source>
        <dbReference type="Proteomes" id="UP000198892"/>
    </source>
</evidence>